<sequence length="120" mass="13088">MNVQQDRYPLIELRRYLTAPWELRINPDGTRTLLARPGLPLTDSVAELLNDLRAARSCRCDDQLGPADLAPGATCTALLLRPASTAGRQVRRPDHGTNAPGEIVQPRTAADDERPSGFCA</sequence>
<evidence type="ECO:0008006" key="4">
    <source>
        <dbReference type="Google" id="ProtNLM"/>
    </source>
</evidence>
<evidence type="ECO:0000313" key="3">
    <source>
        <dbReference type="Proteomes" id="UP001519363"/>
    </source>
</evidence>
<comment type="caution">
    <text evidence="2">The sequence shown here is derived from an EMBL/GenBank/DDBJ whole genome shotgun (WGS) entry which is preliminary data.</text>
</comment>
<feature type="region of interest" description="Disordered" evidence="1">
    <location>
        <begin position="85"/>
        <end position="120"/>
    </location>
</feature>
<evidence type="ECO:0000313" key="2">
    <source>
        <dbReference type="EMBL" id="MBP2479126.1"/>
    </source>
</evidence>
<dbReference type="EMBL" id="JAGIOO010000001">
    <property type="protein sequence ID" value="MBP2479126.1"/>
    <property type="molecule type" value="Genomic_DNA"/>
</dbReference>
<name>A0ABS5ARE9_9PSEU</name>
<proteinExistence type="predicted"/>
<gene>
    <name evidence="2" type="ORF">JOF53_007998</name>
</gene>
<evidence type="ECO:0000256" key="1">
    <source>
        <dbReference type="SAM" id="MobiDB-lite"/>
    </source>
</evidence>
<reference evidence="2 3" key="1">
    <citation type="submission" date="2021-03" db="EMBL/GenBank/DDBJ databases">
        <title>Sequencing the genomes of 1000 actinobacteria strains.</title>
        <authorList>
            <person name="Klenk H.-P."/>
        </authorList>
    </citation>
    <scope>NUCLEOTIDE SEQUENCE [LARGE SCALE GENOMIC DNA]</scope>
    <source>
        <strain evidence="2 3">DSM 44580</strain>
    </source>
</reference>
<feature type="compositionally biased region" description="Basic and acidic residues" evidence="1">
    <location>
        <begin position="109"/>
        <end position="120"/>
    </location>
</feature>
<dbReference type="Proteomes" id="UP001519363">
    <property type="component" value="Unassembled WGS sequence"/>
</dbReference>
<keyword evidence="3" id="KW-1185">Reference proteome</keyword>
<accession>A0ABS5ARE9</accession>
<protein>
    <recommendedName>
        <fullName evidence="4">TubC N-terminal docking domain-containing protein</fullName>
    </recommendedName>
</protein>
<dbReference type="RefSeq" id="WP_143342387.1">
    <property type="nucleotide sequence ID" value="NZ_JAGIOO010000001.1"/>
</dbReference>
<organism evidence="2 3">
    <name type="scientific">Crossiella equi</name>
    <dbReference type="NCBI Taxonomy" id="130796"/>
    <lineage>
        <taxon>Bacteria</taxon>
        <taxon>Bacillati</taxon>
        <taxon>Actinomycetota</taxon>
        <taxon>Actinomycetes</taxon>
        <taxon>Pseudonocardiales</taxon>
        <taxon>Pseudonocardiaceae</taxon>
        <taxon>Crossiella</taxon>
    </lineage>
</organism>